<dbReference type="GO" id="GO:0008967">
    <property type="term" value="F:phosphoglycolate phosphatase activity"/>
    <property type="evidence" value="ECO:0007669"/>
    <property type="project" value="TreeGrafter"/>
</dbReference>
<dbReference type="GO" id="GO:0006281">
    <property type="term" value="P:DNA repair"/>
    <property type="evidence" value="ECO:0007669"/>
    <property type="project" value="TreeGrafter"/>
</dbReference>
<dbReference type="Gene3D" id="1.10.150.240">
    <property type="entry name" value="Putative phosphatase, domain 2"/>
    <property type="match status" value="1"/>
</dbReference>
<proteinExistence type="predicted"/>
<dbReference type="SFLD" id="SFLDS00003">
    <property type="entry name" value="Haloacid_Dehalogenase"/>
    <property type="match status" value="1"/>
</dbReference>
<protein>
    <submittedName>
        <fullName evidence="1">HAD family hydrolase</fullName>
    </submittedName>
</protein>
<dbReference type="Pfam" id="PF00702">
    <property type="entry name" value="Hydrolase"/>
    <property type="match status" value="1"/>
</dbReference>
<evidence type="ECO:0000313" key="2">
    <source>
        <dbReference type="Proteomes" id="UP000292452"/>
    </source>
</evidence>
<organism evidence="1 2">
    <name type="scientific">Streptomyces kasugaensis</name>
    <dbReference type="NCBI Taxonomy" id="1946"/>
    <lineage>
        <taxon>Bacteria</taxon>
        <taxon>Bacillati</taxon>
        <taxon>Actinomycetota</taxon>
        <taxon>Actinomycetes</taxon>
        <taxon>Kitasatosporales</taxon>
        <taxon>Streptomycetaceae</taxon>
        <taxon>Streptomyces</taxon>
    </lineage>
</organism>
<evidence type="ECO:0000313" key="1">
    <source>
        <dbReference type="EMBL" id="TBO59388.1"/>
    </source>
</evidence>
<dbReference type="GO" id="GO:0005829">
    <property type="term" value="C:cytosol"/>
    <property type="evidence" value="ECO:0007669"/>
    <property type="project" value="TreeGrafter"/>
</dbReference>
<dbReference type="SUPFAM" id="SSF56784">
    <property type="entry name" value="HAD-like"/>
    <property type="match status" value="1"/>
</dbReference>
<dbReference type="Gene3D" id="3.40.50.1000">
    <property type="entry name" value="HAD superfamily/HAD-like"/>
    <property type="match status" value="1"/>
</dbReference>
<comment type="caution">
    <text evidence="1">The sequence shown here is derived from an EMBL/GenBank/DDBJ whole genome shotgun (WGS) entry which is preliminary data.</text>
</comment>
<dbReference type="Proteomes" id="UP000292452">
    <property type="component" value="Unassembled WGS sequence"/>
</dbReference>
<dbReference type="EMBL" id="SIXH01000083">
    <property type="protein sequence ID" value="TBO59388.1"/>
    <property type="molecule type" value="Genomic_DNA"/>
</dbReference>
<dbReference type="AlphaFoldDB" id="A0A4Q9HVZ2"/>
<dbReference type="PANTHER" id="PTHR43434:SF1">
    <property type="entry name" value="PHOSPHOGLYCOLATE PHOSPHATASE"/>
    <property type="match status" value="1"/>
</dbReference>
<gene>
    <name evidence="1" type="ORF">EYS09_12335</name>
</gene>
<dbReference type="InterPro" id="IPR023198">
    <property type="entry name" value="PGP-like_dom2"/>
</dbReference>
<dbReference type="SFLD" id="SFLDG01129">
    <property type="entry name" value="C1.5:_HAD__Beta-PGM__Phosphata"/>
    <property type="match status" value="1"/>
</dbReference>
<accession>A0A4Q9HVZ2</accession>
<keyword evidence="2" id="KW-1185">Reference proteome</keyword>
<name>A0A4Q9HVZ2_STRKA</name>
<sequence length="265" mass="27775">MRVPETGPVPLEDALADHTAVVFDLDGVLVDSNELKVDCVRDALAVFGPELVDPFVDEFRRTFGRTRREHFLAFHRDYLGGRNTGRDEDFEPFYARYAGDYAALLGERYAKAPLCAHADRLVPALAARGVPLYVATGTLTPEAERLLGWHGLLDAFRGVLGGEEPKARRLSGVVAGTGAAPHRTVLLGDSRQDLLAAGAAGTAFVLVTGYGFFPPGEILGGPGGPAGKEVAVAAGLDPRGLVTGAVVAQGPGQAGPVNAEPRSAP</sequence>
<reference evidence="1 2" key="1">
    <citation type="submission" date="2019-02" db="EMBL/GenBank/DDBJ databases">
        <title>Draft Genome Sequence of Streptomyces sp. AM-2504, identified by 16S rRNA comparative analysis as a Streptomyces Kasugaensis strain.</title>
        <authorList>
            <person name="Napolioni V."/>
            <person name="Giuliodori A.M."/>
            <person name="Spurio R."/>
            <person name="Fabbretti A."/>
        </authorList>
    </citation>
    <scope>NUCLEOTIDE SEQUENCE [LARGE SCALE GENOMIC DNA]</scope>
    <source>
        <strain evidence="1 2">AM-2504</strain>
    </source>
</reference>
<dbReference type="RefSeq" id="WP_131123238.1">
    <property type="nucleotide sequence ID" value="NZ_SIXH01000083.1"/>
</dbReference>
<dbReference type="InterPro" id="IPR036412">
    <property type="entry name" value="HAD-like_sf"/>
</dbReference>
<keyword evidence="1" id="KW-0378">Hydrolase</keyword>
<dbReference type="PANTHER" id="PTHR43434">
    <property type="entry name" value="PHOSPHOGLYCOLATE PHOSPHATASE"/>
    <property type="match status" value="1"/>
</dbReference>
<dbReference type="InterPro" id="IPR050155">
    <property type="entry name" value="HAD-like_hydrolase_sf"/>
</dbReference>
<dbReference type="InterPro" id="IPR023214">
    <property type="entry name" value="HAD_sf"/>
</dbReference>